<dbReference type="GO" id="GO:0009279">
    <property type="term" value="C:cell outer membrane"/>
    <property type="evidence" value="ECO:0007669"/>
    <property type="project" value="UniProtKB-SubCell"/>
</dbReference>
<evidence type="ECO:0000256" key="9">
    <source>
        <dbReference type="ARBA" id="ARBA00023237"/>
    </source>
</evidence>
<evidence type="ECO:0000256" key="5">
    <source>
        <dbReference type="ARBA" id="ARBA00022729"/>
    </source>
</evidence>
<evidence type="ECO:0000256" key="7">
    <source>
        <dbReference type="ARBA" id="ARBA00023136"/>
    </source>
</evidence>
<evidence type="ECO:0000256" key="8">
    <source>
        <dbReference type="ARBA" id="ARBA00023170"/>
    </source>
</evidence>
<evidence type="ECO:0000313" key="14">
    <source>
        <dbReference type="EMBL" id="CEN45084.1"/>
    </source>
</evidence>
<dbReference type="InterPro" id="IPR000531">
    <property type="entry name" value="Beta-barrel_TonB"/>
</dbReference>
<feature type="domain" description="TonB-dependent receptor-like beta-barrel" evidence="12">
    <location>
        <begin position="290"/>
        <end position="851"/>
    </location>
</feature>
<feature type="domain" description="TonB-dependent receptor plug" evidence="13">
    <location>
        <begin position="111"/>
        <end position="234"/>
    </location>
</feature>
<evidence type="ECO:0000256" key="1">
    <source>
        <dbReference type="ARBA" id="ARBA00004571"/>
    </source>
</evidence>
<evidence type="ECO:0000256" key="4">
    <source>
        <dbReference type="ARBA" id="ARBA00022692"/>
    </source>
</evidence>
<dbReference type="Gene3D" id="2.40.170.20">
    <property type="entry name" value="TonB-dependent receptor, beta-barrel domain"/>
    <property type="match status" value="1"/>
</dbReference>
<evidence type="ECO:0000256" key="6">
    <source>
        <dbReference type="ARBA" id="ARBA00023077"/>
    </source>
</evidence>
<keyword evidence="4" id="KW-0812">Transmembrane</keyword>
<dbReference type="EMBL" id="CDOI01000132">
    <property type="protein sequence ID" value="CEN45084.1"/>
    <property type="molecule type" value="Genomic_DNA"/>
</dbReference>
<keyword evidence="2" id="KW-0813">Transport</keyword>
<sequence>MKFLFLYILLFVSIQVFSQQVAGVVVDTHDEPLHGVVIVDEKSGRWTTSNKEGKFSITFHQEYLLRFKMLGKEEESLVGSSPSSSIRIVLKDKTLRLDDVVVTASIPEKGVANSKIVLNKYAISQFQSFSLADVLQQLPGQRIVASNFTSPKVLNMRTAINSGNNAFGVGYILDDMPLSNDENMQTYKGTIATTSYSSNVNSGLDLRTIPTSNIEKIEVITGIADAKYGNATTGLVIIERKAGIHPFLIDAKLQGGGQSISVGKGFQLSPKIGKLSLSLDYLNSNNQPVNNLNGFNRLTGSAIWTTERDDFFHNSLSMTLRTNLDEVRKDKENEVNFQAKNEKKDYAITLSNRSRWQLNRIWIDRLSLQGGFSYSYTEDYNSSWLNNGGLVVPTATETSLHTGVYTPPQYLGVMHTKGEPFNANMQISAEKHYRVGSWNHIVSAGSSFNYSDNFGEGKIYDTQSAHTQVLLKGNSLPQQSGVRAINFDRYVIASKQLSAYVQDNISYQFANKRMLYANVGFRYENQNGYSSLSPRVNLSYEFSKDVKVRGGIGLATKAPSLANMFPGPIYNDFLVIDSRTGDYAFNLVQTFVEERERVPLKPSKSWKYEVGADFHTDLGKIALSTFHNHSYDVFYSATNYKDYAIPVVTLIQNSDPAKMPTYTITGYRKRLMNNSVTVNSGWHRDSGVELVANFHKIHAINTSFSLAGTYVYTENNREGHVFEKNSNNLETEYLYGLYKTDSDRQDKLSLRLTASYHLSYLGLLISFTAEQFTFSNQYGKFYNLYPFAYVNSQAQIIPISEAERTDAKYKGLVRAIDSRSVAQKTPAYHNFHLRITKEMVNRLSFSVYVVNFFNYRPRVIVNQNVNVENATISFGATAKYSF</sequence>
<feature type="signal peptide" evidence="11">
    <location>
        <begin position="1"/>
        <end position="18"/>
    </location>
</feature>
<comment type="subcellular location">
    <subcellularLocation>
        <location evidence="1">Cell outer membrane</location>
        <topology evidence="1">Multi-pass membrane protein</topology>
    </subcellularLocation>
</comment>
<keyword evidence="7 10" id="KW-0472">Membrane</keyword>
<protein>
    <submittedName>
        <fullName evidence="14">TonB-dependent receptor</fullName>
    </submittedName>
</protein>
<keyword evidence="9" id="KW-0998">Cell outer membrane</keyword>
<gene>
    <name evidence="14" type="ORF">CCAND38_220005</name>
</gene>
<keyword evidence="8 14" id="KW-0675">Receptor</keyword>
<accession>A0A0B7I2U1</accession>
<dbReference type="InterPro" id="IPR039426">
    <property type="entry name" value="TonB-dep_rcpt-like"/>
</dbReference>
<reference evidence="14 15" key="1">
    <citation type="submission" date="2015-01" db="EMBL/GenBank/DDBJ databases">
        <authorList>
            <person name="Xiang T."/>
            <person name="Song Y."/>
            <person name="Huang L."/>
            <person name="Wang B."/>
            <person name="Wu P."/>
        </authorList>
    </citation>
    <scope>NUCLEOTIDE SEQUENCE [LARGE SCALE GENOMIC DNA]</scope>
    <source>
        <strain evidence="14 15">CcD38</strain>
    </source>
</reference>
<dbReference type="InterPro" id="IPR012910">
    <property type="entry name" value="Plug_dom"/>
</dbReference>
<dbReference type="Pfam" id="PF13715">
    <property type="entry name" value="CarbopepD_reg_2"/>
    <property type="match status" value="1"/>
</dbReference>
<evidence type="ECO:0000256" key="11">
    <source>
        <dbReference type="SAM" id="SignalP"/>
    </source>
</evidence>
<evidence type="ECO:0000256" key="3">
    <source>
        <dbReference type="ARBA" id="ARBA00022452"/>
    </source>
</evidence>
<keyword evidence="6 10" id="KW-0798">TonB box</keyword>
<dbReference type="GO" id="GO:0015344">
    <property type="term" value="F:siderophore uptake transmembrane transporter activity"/>
    <property type="evidence" value="ECO:0007669"/>
    <property type="project" value="TreeGrafter"/>
</dbReference>
<dbReference type="AlphaFoldDB" id="A0A0B7I2U1"/>
<keyword evidence="15" id="KW-1185">Reference proteome</keyword>
<comment type="similarity">
    <text evidence="10">Belongs to the TonB-dependent receptor family.</text>
</comment>
<feature type="chain" id="PRO_5002116429" evidence="11">
    <location>
        <begin position="19"/>
        <end position="882"/>
    </location>
</feature>
<dbReference type="InterPro" id="IPR036942">
    <property type="entry name" value="Beta-barrel_TonB_sf"/>
</dbReference>
<evidence type="ECO:0000256" key="2">
    <source>
        <dbReference type="ARBA" id="ARBA00022448"/>
    </source>
</evidence>
<name>A0A0B7I2U1_9FLAO</name>
<keyword evidence="5 11" id="KW-0732">Signal</keyword>
<dbReference type="SUPFAM" id="SSF49464">
    <property type="entry name" value="Carboxypeptidase regulatory domain-like"/>
    <property type="match status" value="1"/>
</dbReference>
<dbReference type="PANTHER" id="PTHR30069">
    <property type="entry name" value="TONB-DEPENDENT OUTER MEMBRANE RECEPTOR"/>
    <property type="match status" value="1"/>
</dbReference>
<dbReference type="Proteomes" id="UP000045051">
    <property type="component" value="Unassembled WGS sequence"/>
</dbReference>
<dbReference type="Pfam" id="PF07715">
    <property type="entry name" value="Plug"/>
    <property type="match status" value="1"/>
</dbReference>
<dbReference type="Gene3D" id="2.170.130.10">
    <property type="entry name" value="TonB-dependent receptor, plug domain"/>
    <property type="match status" value="1"/>
</dbReference>
<evidence type="ECO:0000259" key="13">
    <source>
        <dbReference type="Pfam" id="PF07715"/>
    </source>
</evidence>
<evidence type="ECO:0000259" key="12">
    <source>
        <dbReference type="Pfam" id="PF00593"/>
    </source>
</evidence>
<dbReference type="Pfam" id="PF00593">
    <property type="entry name" value="TonB_dep_Rec_b-barrel"/>
    <property type="match status" value="1"/>
</dbReference>
<organism evidence="14 15">
    <name type="scientific">Capnocytophaga canis</name>
    <dbReference type="NCBI Taxonomy" id="1848903"/>
    <lineage>
        <taxon>Bacteria</taxon>
        <taxon>Pseudomonadati</taxon>
        <taxon>Bacteroidota</taxon>
        <taxon>Flavobacteriia</taxon>
        <taxon>Flavobacteriales</taxon>
        <taxon>Flavobacteriaceae</taxon>
        <taxon>Capnocytophaga</taxon>
    </lineage>
</organism>
<dbReference type="GO" id="GO:0044718">
    <property type="term" value="P:siderophore transmembrane transport"/>
    <property type="evidence" value="ECO:0007669"/>
    <property type="project" value="TreeGrafter"/>
</dbReference>
<dbReference type="InterPro" id="IPR008969">
    <property type="entry name" value="CarboxyPept-like_regulatory"/>
</dbReference>
<proteinExistence type="inferred from homology"/>
<evidence type="ECO:0000313" key="15">
    <source>
        <dbReference type="Proteomes" id="UP000045051"/>
    </source>
</evidence>
<evidence type="ECO:0000256" key="10">
    <source>
        <dbReference type="RuleBase" id="RU003357"/>
    </source>
</evidence>
<dbReference type="PANTHER" id="PTHR30069:SF29">
    <property type="entry name" value="HEMOGLOBIN AND HEMOGLOBIN-HAPTOGLOBIN-BINDING PROTEIN 1-RELATED"/>
    <property type="match status" value="1"/>
</dbReference>
<dbReference type="SUPFAM" id="SSF56935">
    <property type="entry name" value="Porins"/>
    <property type="match status" value="1"/>
</dbReference>
<dbReference type="InterPro" id="IPR037066">
    <property type="entry name" value="Plug_dom_sf"/>
</dbReference>
<keyword evidence="3" id="KW-1134">Transmembrane beta strand</keyword>